<dbReference type="GO" id="GO:0006633">
    <property type="term" value="P:fatty acid biosynthetic process"/>
    <property type="evidence" value="ECO:0007669"/>
    <property type="project" value="UniProtKB-UniRule"/>
</dbReference>
<dbReference type="InterPro" id="IPR010084">
    <property type="entry name" value="FabZ"/>
</dbReference>
<evidence type="ECO:0000313" key="12">
    <source>
        <dbReference type="Proteomes" id="UP000037109"/>
    </source>
</evidence>
<evidence type="ECO:0000256" key="3">
    <source>
        <dbReference type="ARBA" id="ARBA00009174"/>
    </source>
</evidence>
<evidence type="ECO:0000256" key="5">
    <source>
        <dbReference type="ARBA" id="ARBA00022516"/>
    </source>
</evidence>
<evidence type="ECO:0000313" key="11">
    <source>
        <dbReference type="EMBL" id="KON86158.1"/>
    </source>
</evidence>
<dbReference type="CDD" id="cd01288">
    <property type="entry name" value="FabZ"/>
    <property type="match status" value="1"/>
</dbReference>
<evidence type="ECO:0000256" key="2">
    <source>
        <dbReference type="ARBA" id="ARBA00004496"/>
    </source>
</evidence>
<dbReference type="PANTHER" id="PTHR30272:SF1">
    <property type="entry name" value="3-HYDROXYACYL-[ACYL-CARRIER-PROTEIN] DEHYDRATASE"/>
    <property type="match status" value="1"/>
</dbReference>
<dbReference type="SUPFAM" id="SSF54637">
    <property type="entry name" value="Thioesterase/thiol ester dehydrase-isomerase"/>
    <property type="match status" value="1"/>
</dbReference>
<dbReference type="InterPro" id="IPR013114">
    <property type="entry name" value="FabA_FabZ"/>
</dbReference>
<dbReference type="GO" id="GO:0019171">
    <property type="term" value="F:(3R)-hydroxyacyl-[acyl-carrier-protein] dehydratase activity"/>
    <property type="evidence" value="ECO:0007669"/>
    <property type="project" value="UniProtKB-EC"/>
</dbReference>
<evidence type="ECO:0000256" key="1">
    <source>
        <dbReference type="ARBA" id="ARBA00001055"/>
    </source>
</evidence>
<dbReference type="PATRIC" id="fig|1459.3.peg.936"/>
<evidence type="ECO:0000256" key="6">
    <source>
        <dbReference type="ARBA" id="ARBA00022556"/>
    </source>
</evidence>
<keyword evidence="4 10" id="KW-0963">Cytoplasm</keyword>
<dbReference type="AlphaFoldDB" id="A0A0M0G8S0"/>
<evidence type="ECO:0000256" key="10">
    <source>
        <dbReference type="HAMAP-Rule" id="MF_00406"/>
    </source>
</evidence>
<keyword evidence="7 10" id="KW-0443">Lipid metabolism</keyword>
<dbReference type="Gene3D" id="3.10.129.10">
    <property type="entry name" value="Hotdog Thioesterase"/>
    <property type="match status" value="1"/>
</dbReference>
<dbReference type="Proteomes" id="UP000037109">
    <property type="component" value="Unassembled WGS sequence"/>
</dbReference>
<sequence length="142" mass="15848">MKMNVEEIKEIIPHRYPFLFVDSIEELEPGKRAVGKKNVSANEEVFNGHFPNYNVFPGCLTLEACAQTGAVALLSLDEYKGKLAFFAGVEKCRWKRQVRPGDTLIMEVELLSVRRGIGKGKAVATVDGEVAMEAEIMFAIER</sequence>
<evidence type="ECO:0000256" key="9">
    <source>
        <dbReference type="ARBA" id="ARBA00025049"/>
    </source>
</evidence>
<keyword evidence="12" id="KW-1185">Reference proteome</keyword>
<gene>
    <name evidence="10" type="primary">fabZ</name>
    <name evidence="11" type="ORF">AF332_04515</name>
</gene>
<keyword evidence="8 10" id="KW-0456">Lyase</keyword>
<comment type="catalytic activity">
    <reaction evidence="1 10">
        <text>a (3R)-hydroxyacyl-[ACP] = a (2E)-enoyl-[ACP] + H2O</text>
        <dbReference type="Rhea" id="RHEA:13097"/>
        <dbReference type="Rhea" id="RHEA-COMP:9925"/>
        <dbReference type="Rhea" id="RHEA-COMP:9945"/>
        <dbReference type="ChEBI" id="CHEBI:15377"/>
        <dbReference type="ChEBI" id="CHEBI:78784"/>
        <dbReference type="ChEBI" id="CHEBI:78827"/>
        <dbReference type="EC" id="4.2.1.59"/>
    </reaction>
</comment>
<dbReference type="Pfam" id="PF07977">
    <property type="entry name" value="FabA"/>
    <property type="match status" value="1"/>
</dbReference>
<dbReference type="GO" id="GO:0005737">
    <property type="term" value="C:cytoplasm"/>
    <property type="evidence" value="ECO:0007669"/>
    <property type="project" value="UniProtKB-SubCell"/>
</dbReference>
<dbReference type="EC" id="4.2.1.59" evidence="10"/>
<evidence type="ECO:0000256" key="4">
    <source>
        <dbReference type="ARBA" id="ARBA00022490"/>
    </source>
</evidence>
<dbReference type="NCBIfam" id="TIGR01750">
    <property type="entry name" value="fabZ"/>
    <property type="match status" value="1"/>
</dbReference>
<dbReference type="RefSeq" id="WP_053433510.1">
    <property type="nucleotide sequence ID" value="NZ_LGUF01000007.1"/>
</dbReference>
<keyword evidence="6 10" id="KW-0441">Lipid A biosynthesis</keyword>
<proteinExistence type="inferred from homology"/>
<dbReference type="GO" id="GO:0016020">
    <property type="term" value="C:membrane"/>
    <property type="evidence" value="ECO:0007669"/>
    <property type="project" value="GOC"/>
</dbReference>
<dbReference type="HAMAP" id="MF_00406">
    <property type="entry name" value="FabZ"/>
    <property type="match status" value="1"/>
</dbReference>
<accession>A0A0M0G8S0</accession>
<reference evidence="12" key="1">
    <citation type="submission" date="2015-07" db="EMBL/GenBank/DDBJ databases">
        <title>Fjat-10036 dsm4.</title>
        <authorList>
            <person name="Liu B."/>
            <person name="Wang J."/>
            <person name="Zhu Y."/>
            <person name="Liu G."/>
            <person name="Chen Q."/>
            <person name="Chen Z."/>
            <person name="Lan J."/>
            <person name="Che J."/>
            <person name="Ge C."/>
            <person name="Shi H."/>
            <person name="Pan Z."/>
            <person name="Liu X."/>
        </authorList>
    </citation>
    <scope>NUCLEOTIDE SEQUENCE [LARGE SCALE GENOMIC DNA]</scope>
    <source>
        <strain evidence="12">DSM 4</strain>
    </source>
</reference>
<dbReference type="STRING" id="1459.AF332_04515"/>
<protein>
    <recommendedName>
        <fullName evidence="10">3-hydroxyacyl-[acyl-carrier-protein] dehydratase FabZ</fullName>
        <ecNumber evidence="10">4.2.1.59</ecNumber>
    </recommendedName>
    <alternativeName>
        <fullName evidence="10">(3R)-hydroxymyristoyl-[acyl-carrier-protein] dehydratase</fullName>
        <shortName evidence="10">(3R)-hydroxymyristoyl-ACP dehydrase</shortName>
    </alternativeName>
    <alternativeName>
        <fullName evidence="10">Beta-hydroxyacyl-ACP dehydratase</fullName>
    </alternativeName>
</protein>
<evidence type="ECO:0000256" key="7">
    <source>
        <dbReference type="ARBA" id="ARBA00023098"/>
    </source>
</evidence>
<keyword evidence="5 10" id="KW-0444">Lipid biosynthesis</keyword>
<comment type="caution">
    <text evidence="11">The sequence shown here is derived from an EMBL/GenBank/DDBJ whole genome shotgun (WGS) entry which is preliminary data.</text>
</comment>
<dbReference type="OrthoDB" id="9772788at2"/>
<name>A0A0M0G8S0_SPOGL</name>
<feature type="active site" evidence="10">
    <location>
        <position position="49"/>
    </location>
</feature>
<comment type="subcellular location">
    <subcellularLocation>
        <location evidence="2 10">Cytoplasm</location>
    </subcellularLocation>
</comment>
<comment type="similarity">
    <text evidence="3 10">Belongs to the thioester dehydratase family. FabZ subfamily.</text>
</comment>
<dbReference type="InterPro" id="IPR029069">
    <property type="entry name" value="HotDog_dom_sf"/>
</dbReference>
<organism evidence="11 12">
    <name type="scientific">Sporosarcina globispora</name>
    <name type="common">Bacillus globisporus</name>
    <dbReference type="NCBI Taxonomy" id="1459"/>
    <lineage>
        <taxon>Bacteria</taxon>
        <taxon>Bacillati</taxon>
        <taxon>Bacillota</taxon>
        <taxon>Bacilli</taxon>
        <taxon>Bacillales</taxon>
        <taxon>Caryophanaceae</taxon>
        <taxon>Sporosarcina</taxon>
    </lineage>
</organism>
<dbReference type="EMBL" id="LGUF01000007">
    <property type="protein sequence ID" value="KON86158.1"/>
    <property type="molecule type" value="Genomic_DNA"/>
</dbReference>
<dbReference type="GO" id="GO:0009245">
    <property type="term" value="P:lipid A biosynthetic process"/>
    <property type="evidence" value="ECO:0007669"/>
    <property type="project" value="UniProtKB-UniRule"/>
</dbReference>
<dbReference type="PANTHER" id="PTHR30272">
    <property type="entry name" value="3-HYDROXYACYL-[ACYL-CARRIER-PROTEIN] DEHYDRATASE"/>
    <property type="match status" value="1"/>
</dbReference>
<dbReference type="NCBIfam" id="NF000582">
    <property type="entry name" value="PRK00006.1"/>
    <property type="match status" value="1"/>
</dbReference>
<comment type="function">
    <text evidence="9 10">Involved in unsaturated fatty acids biosynthesis. Catalyzes the dehydration of short chain beta-hydroxyacyl-ACPs and long chain saturated and unsaturated beta-hydroxyacyl-ACPs.</text>
</comment>
<evidence type="ECO:0000256" key="8">
    <source>
        <dbReference type="ARBA" id="ARBA00023239"/>
    </source>
</evidence>
<dbReference type="FunFam" id="3.10.129.10:FF:000001">
    <property type="entry name" value="3-hydroxyacyl-[acyl-carrier-protein] dehydratase FabZ"/>
    <property type="match status" value="1"/>
</dbReference>